<reference evidence="2 3" key="1">
    <citation type="submission" date="2015-09" db="EMBL/GenBank/DDBJ databases">
        <authorList>
            <consortium name="Pathogen Informatics"/>
        </authorList>
    </citation>
    <scope>NUCLEOTIDE SEQUENCE [LARGE SCALE GENOMIC DNA]</scope>
    <source>
        <strain evidence="2 3">2789STDY5608866</strain>
    </source>
</reference>
<name>A0A173X9K7_9FIRM</name>
<organism evidence="2 3">
    <name type="scientific">Dorea longicatena</name>
    <dbReference type="NCBI Taxonomy" id="88431"/>
    <lineage>
        <taxon>Bacteria</taxon>
        <taxon>Bacillati</taxon>
        <taxon>Bacillota</taxon>
        <taxon>Clostridia</taxon>
        <taxon>Lachnospirales</taxon>
        <taxon>Lachnospiraceae</taxon>
        <taxon>Dorea</taxon>
    </lineage>
</organism>
<evidence type="ECO:0000259" key="1">
    <source>
        <dbReference type="Pfam" id="PF00753"/>
    </source>
</evidence>
<dbReference type="PANTHER" id="PTHR30619:SF1">
    <property type="entry name" value="RECOMBINATION PROTEIN 2"/>
    <property type="match status" value="1"/>
</dbReference>
<gene>
    <name evidence="2" type="ORF">ERS852423_00570</name>
</gene>
<sequence>MSIIKSISVGNGDLFYIKHGSSNFTIIDCNMDETNKKEITDEIIAESKEKDIKRFISTHPDEDHIHGLKYLDDQIGILNFYCVANEATKSDETEDFKRYCELRDSKDKAFHIYRGCSRCWMNKDDDEKKYGSSGINILWPITSNEDYKTELSNAKDGKSPNNISPIIKYSLNNGVTVLWFGDLENTFMEKIKDLIELPKADIIFAPHHGRSSGKIPKEWMESIDPKIVVIGEAPSEKINYLSGYNTITQNTAGNIIFDCDTGIVDVYVSNEKYSVDFLKDKKKSNKYNGKYIGSLDV</sequence>
<dbReference type="RefSeq" id="WP_055180537.1">
    <property type="nucleotide sequence ID" value="NZ_CABIWY010000002.1"/>
</dbReference>
<evidence type="ECO:0000313" key="3">
    <source>
        <dbReference type="Proteomes" id="UP000095439"/>
    </source>
</evidence>
<dbReference type="InterPro" id="IPR036866">
    <property type="entry name" value="RibonucZ/Hydroxyglut_hydro"/>
</dbReference>
<dbReference type="Gene3D" id="3.60.15.10">
    <property type="entry name" value="Ribonuclease Z/Hydroxyacylglutathione hydrolase-like"/>
    <property type="match status" value="1"/>
</dbReference>
<dbReference type="SUPFAM" id="SSF56281">
    <property type="entry name" value="Metallo-hydrolase/oxidoreductase"/>
    <property type="match status" value="1"/>
</dbReference>
<evidence type="ECO:0000313" key="2">
    <source>
        <dbReference type="EMBL" id="CUN48343.1"/>
    </source>
</evidence>
<feature type="domain" description="Metallo-beta-lactamase" evidence="1">
    <location>
        <begin position="14"/>
        <end position="96"/>
    </location>
</feature>
<dbReference type="EMBL" id="CYYY01000002">
    <property type="protein sequence ID" value="CUN48343.1"/>
    <property type="molecule type" value="Genomic_DNA"/>
</dbReference>
<dbReference type="Pfam" id="PF00753">
    <property type="entry name" value="Lactamase_B"/>
    <property type="match status" value="1"/>
</dbReference>
<proteinExistence type="predicted"/>
<dbReference type="PANTHER" id="PTHR30619">
    <property type="entry name" value="DNA INTERNALIZATION/COMPETENCE PROTEIN COMEC/REC2"/>
    <property type="match status" value="1"/>
</dbReference>
<dbReference type="InterPro" id="IPR052159">
    <property type="entry name" value="Competence_DNA_uptake"/>
</dbReference>
<accession>A0A173X9K7</accession>
<dbReference type="Proteomes" id="UP000095439">
    <property type="component" value="Unassembled WGS sequence"/>
</dbReference>
<protein>
    <recommendedName>
        <fullName evidence="1">Metallo-beta-lactamase domain-containing protein</fullName>
    </recommendedName>
</protein>
<dbReference type="AlphaFoldDB" id="A0A173X9K7"/>
<dbReference type="InterPro" id="IPR001279">
    <property type="entry name" value="Metallo-B-lactamas"/>
</dbReference>